<gene>
    <name evidence="2" type="ORF">ANME2D_03356</name>
</gene>
<evidence type="ECO:0000313" key="3">
    <source>
        <dbReference type="Proteomes" id="UP000027153"/>
    </source>
</evidence>
<keyword evidence="3" id="KW-1185">Reference proteome</keyword>
<proteinExistence type="predicted"/>
<reference evidence="2 3" key="1">
    <citation type="journal article" date="2013" name="Nature">
        <title>Anaerobic oxidation of methane coupled to nitrate reduction in a novel archaeal lineage.</title>
        <authorList>
            <person name="Haroon M.F."/>
            <person name="Hu S."/>
            <person name="Shi Y."/>
            <person name="Imelfort M."/>
            <person name="Keller J."/>
            <person name="Hugenholtz P."/>
            <person name="Yuan Z."/>
            <person name="Tyson G.W."/>
        </authorList>
    </citation>
    <scope>NUCLEOTIDE SEQUENCE [LARGE SCALE GENOMIC DNA]</scope>
    <source>
        <strain evidence="2 3">ANME-2d</strain>
    </source>
</reference>
<organism evidence="2 3">
    <name type="scientific">Candidatus Methanoperedens nitratireducens</name>
    <dbReference type="NCBI Taxonomy" id="1392998"/>
    <lineage>
        <taxon>Archaea</taxon>
        <taxon>Methanobacteriati</taxon>
        <taxon>Methanobacteriota</taxon>
        <taxon>Stenosarchaea group</taxon>
        <taxon>Methanomicrobia</taxon>
        <taxon>Methanosarcinales</taxon>
        <taxon>ANME-2 cluster</taxon>
        <taxon>Candidatus Methanoperedentaceae</taxon>
        <taxon>Candidatus Methanoperedens</taxon>
    </lineage>
</organism>
<evidence type="ECO:0000313" key="2">
    <source>
        <dbReference type="EMBL" id="KCZ70441.1"/>
    </source>
</evidence>
<dbReference type="Proteomes" id="UP000027153">
    <property type="component" value="Unassembled WGS sequence"/>
</dbReference>
<name>A0A062UTV1_9EURY</name>
<dbReference type="EMBL" id="JMIY01000008">
    <property type="protein sequence ID" value="KCZ70441.1"/>
    <property type="molecule type" value="Genomic_DNA"/>
</dbReference>
<accession>A0A062UTV1</accession>
<protein>
    <submittedName>
        <fullName evidence="2">Uncharacterized protein</fullName>
    </submittedName>
</protein>
<evidence type="ECO:0000256" key="1">
    <source>
        <dbReference type="SAM" id="MobiDB-lite"/>
    </source>
</evidence>
<dbReference type="AlphaFoldDB" id="A0A062UTV1"/>
<comment type="caution">
    <text evidence="2">The sequence shown here is derived from an EMBL/GenBank/DDBJ whole genome shotgun (WGS) entry which is preliminary data.</text>
</comment>
<sequence>MLVVSCTSKKEVNTMIEDETKEEGKESEDKKNKRPDLSKLERSIGWEGNIDGGSC</sequence>
<feature type="compositionally biased region" description="Basic and acidic residues" evidence="1">
    <location>
        <begin position="22"/>
        <end position="44"/>
    </location>
</feature>
<feature type="region of interest" description="Disordered" evidence="1">
    <location>
        <begin position="14"/>
        <end position="55"/>
    </location>
</feature>